<dbReference type="OrthoDB" id="9773456at2"/>
<evidence type="ECO:0000256" key="5">
    <source>
        <dbReference type="ARBA" id="ARBA00023004"/>
    </source>
</evidence>
<dbReference type="GO" id="GO:0046872">
    <property type="term" value="F:metal ion binding"/>
    <property type="evidence" value="ECO:0007669"/>
    <property type="project" value="UniProtKB-KW"/>
</dbReference>
<feature type="domain" description="Cytochrome c" evidence="8">
    <location>
        <begin position="43"/>
        <end position="124"/>
    </location>
</feature>
<dbReference type="PANTHER" id="PTHR33751">
    <property type="entry name" value="CBB3-TYPE CYTOCHROME C OXIDASE SUBUNIT FIXP"/>
    <property type="match status" value="1"/>
</dbReference>
<dbReference type="GO" id="GO:0020037">
    <property type="term" value="F:heme binding"/>
    <property type="evidence" value="ECO:0007669"/>
    <property type="project" value="InterPro"/>
</dbReference>
<gene>
    <name evidence="9" type="ORF">CA163_04035</name>
</gene>
<dbReference type="Proteomes" id="UP000214596">
    <property type="component" value="Unassembled WGS sequence"/>
</dbReference>
<dbReference type="OMA" id="SCVYCHG"/>
<dbReference type="PANTHER" id="PTHR33751:SF9">
    <property type="entry name" value="CYTOCHROME C4"/>
    <property type="match status" value="1"/>
</dbReference>
<evidence type="ECO:0000313" key="9">
    <source>
        <dbReference type="EMBL" id="OXE34104.1"/>
    </source>
</evidence>
<dbReference type="GO" id="GO:0009055">
    <property type="term" value="F:electron transfer activity"/>
    <property type="evidence" value="ECO:0007669"/>
    <property type="project" value="InterPro"/>
</dbReference>
<evidence type="ECO:0000313" key="10">
    <source>
        <dbReference type="Proteomes" id="UP000214596"/>
    </source>
</evidence>
<dbReference type="SUPFAM" id="SSF46626">
    <property type="entry name" value="Cytochrome c"/>
    <property type="match status" value="1"/>
</dbReference>
<dbReference type="InterPro" id="IPR050597">
    <property type="entry name" value="Cytochrome_c_Oxidase_Subunit"/>
</dbReference>
<reference evidence="9 10" key="1">
    <citation type="journal article" date="2017" name="Appl. Environ. Microbiol.">
        <title>Parallel evolution of two clades of a major Atlantic endemic Vibrio parahaemolyticus pathogen lineage by independent acquisition of related pathogenicity islands.</title>
        <authorList>
            <person name="Xu F."/>
            <person name="Gonzalez-Escalona N."/>
            <person name="Drees K.P."/>
            <person name="Sebra R.P."/>
            <person name="Cooper V.S."/>
            <person name="Jones S.H."/>
            <person name="Whistler C.A."/>
        </authorList>
    </citation>
    <scope>NUCLEOTIDE SEQUENCE [LARGE SCALE GENOMIC DNA]</scope>
    <source>
        <strain evidence="9 10">MAVP-3</strain>
    </source>
</reference>
<keyword evidence="2 6" id="KW-0349">Heme</keyword>
<keyword evidence="7" id="KW-0472">Membrane</keyword>
<sequence>MSFPLGEALFYGQLSLNRESIMLRTLLLTSLIFTSTVYANPFGDVEKGKVKAPSCVYCHGTNGLSSNDAYPNLAGQSPKYLYDSMKAYQDGLRTGPLAEMMKAQLRMLNDEDLRDVAAFFAEQSGD</sequence>
<evidence type="ECO:0000256" key="1">
    <source>
        <dbReference type="ARBA" id="ARBA00022448"/>
    </source>
</evidence>
<dbReference type="PROSITE" id="PS51007">
    <property type="entry name" value="CYTC"/>
    <property type="match status" value="1"/>
</dbReference>
<evidence type="ECO:0000256" key="3">
    <source>
        <dbReference type="ARBA" id="ARBA00022723"/>
    </source>
</evidence>
<evidence type="ECO:0000256" key="6">
    <source>
        <dbReference type="PROSITE-ProRule" id="PRU00433"/>
    </source>
</evidence>
<dbReference type="AlphaFoldDB" id="A0A227JI23"/>
<dbReference type="Gene3D" id="1.10.760.10">
    <property type="entry name" value="Cytochrome c-like domain"/>
    <property type="match status" value="1"/>
</dbReference>
<evidence type="ECO:0000256" key="2">
    <source>
        <dbReference type="ARBA" id="ARBA00022617"/>
    </source>
</evidence>
<name>A0A227JI23_VIBPH</name>
<dbReference type="EMBL" id="NIXT01000130">
    <property type="protein sequence ID" value="OXE34104.1"/>
    <property type="molecule type" value="Genomic_DNA"/>
</dbReference>
<accession>A0A227JI23</accession>
<comment type="caution">
    <text evidence="9">The sequence shown here is derived from an EMBL/GenBank/DDBJ whole genome shotgun (WGS) entry which is preliminary data.</text>
</comment>
<evidence type="ECO:0000259" key="8">
    <source>
        <dbReference type="PROSITE" id="PS51007"/>
    </source>
</evidence>
<keyword evidence="5 6" id="KW-0408">Iron</keyword>
<dbReference type="Pfam" id="PF00034">
    <property type="entry name" value="Cytochrom_C"/>
    <property type="match status" value="1"/>
</dbReference>
<evidence type="ECO:0000256" key="4">
    <source>
        <dbReference type="ARBA" id="ARBA00022982"/>
    </source>
</evidence>
<feature type="transmembrane region" description="Helical" evidence="7">
    <location>
        <begin position="20"/>
        <end position="39"/>
    </location>
</feature>
<keyword evidence="3 6" id="KW-0479">Metal-binding</keyword>
<keyword evidence="4" id="KW-0249">Electron transport</keyword>
<protein>
    <submittedName>
        <fullName evidence="9">Cytochrome C554</fullName>
    </submittedName>
</protein>
<dbReference type="InterPro" id="IPR036909">
    <property type="entry name" value="Cyt_c-like_dom_sf"/>
</dbReference>
<evidence type="ECO:0000256" key="7">
    <source>
        <dbReference type="SAM" id="Phobius"/>
    </source>
</evidence>
<organism evidence="9 10">
    <name type="scientific">Vibrio parahaemolyticus</name>
    <dbReference type="NCBI Taxonomy" id="670"/>
    <lineage>
        <taxon>Bacteria</taxon>
        <taxon>Pseudomonadati</taxon>
        <taxon>Pseudomonadota</taxon>
        <taxon>Gammaproteobacteria</taxon>
        <taxon>Vibrionales</taxon>
        <taxon>Vibrionaceae</taxon>
        <taxon>Vibrio</taxon>
    </lineage>
</organism>
<dbReference type="STRING" id="670.ACZ92_22875"/>
<keyword evidence="7" id="KW-0812">Transmembrane</keyword>
<proteinExistence type="predicted"/>
<keyword evidence="1" id="KW-0813">Transport</keyword>
<keyword evidence="7" id="KW-1133">Transmembrane helix</keyword>
<dbReference type="InterPro" id="IPR009056">
    <property type="entry name" value="Cyt_c-like_dom"/>
</dbReference>